<dbReference type="Gene3D" id="3.40.50.300">
    <property type="entry name" value="P-loop containing nucleotide triphosphate hydrolases"/>
    <property type="match status" value="1"/>
</dbReference>
<sequence length="454" mass="51950">MSVKVVIHIGPPKTGTSAIQYCLQHDRQRLAENGIYYPKHTTDVNGISSGNLNSIYDVTASLGRSINKGKVDKLINLCEKLSMHTLLLSSEFFFENMKEVSCAFPNAIFIAYIRNPLDSFESLYNQSVKRHHKVDPIKNLPKLPKFYLTKLEAILDEIGASHFILRAYSKSAFVGGSIIDDFYSILNVTPPLITSKSINPSYSFEALEFKRWINQFCSHSLALKADKILQNFKSDLGPFSLIEPKTYELYKEQAVCFLNKLQSKHCIFGFEGLLDDVHNAKQKLYKNQKLSEKDFNRVANYIDHKAPEVYKSICNALYLSSYRSCYTGTYGQAFIKKYKLSDISDKYMYKTQVINFIKRLLGKTTNAEELPFMLPNSGDISRLRNTLRLSDDVSDVDILRELAFVAEKNHDIGLAYMFMKRAQKLRPNGPLINKKIKLYERKIDSANTEKQIPK</sequence>
<dbReference type="Proteomes" id="UP001242314">
    <property type="component" value="Unassembled WGS sequence"/>
</dbReference>
<dbReference type="EMBL" id="JASGWX010000001">
    <property type="protein sequence ID" value="MDP4482815.1"/>
    <property type="molecule type" value="Genomic_DNA"/>
</dbReference>
<accession>A0ABT9GAB5</accession>
<proteinExistence type="predicted"/>
<keyword evidence="2" id="KW-1185">Reference proteome</keyword>
<dbReference type="InterPro" id="IPR027417">
    <property type="entry name" value="P-loop_NTPase"/>
</dbReference>
<evidence type="ECO:0000313" key="1">
    <source>
        <dbReference type="EMBL" id="MDP4482815.1"/>
    </source>
</evidence>
<reference evidence="1 2" key="1">
    <citation type="submission" date="2023-04" db="EMBL/GenBank/DDBJ databases">
        <title>Novel Pseudoalteromonas species isolated from Pacific coral.</title>
        <authorList>
            <person name="Videau P."/>
            <person name="Shlafstein M.D."/>
            <person name="Oline D.K."/>
            <person name="Strangman W.K."/>
            <person name="Hahnke R.L."/>
            <person name="Saw J.H."/>
            <person name="Ushijima B."/>
        </authorList>
    </citation>
    <scope>NUCLEOTIDE SEQUENCE [LARGE SCALE GENOMIC DNA]</scope>
    <source>
        <strain evidence="1 2">LMG 14908</strain>
    </source>
</reference>
<protein>
    <recommendedName>
        <fullName evidence="3">Sulfotransferase domain-containing protein</fullName>
    </recommendedName>
</protein>
<evidence type="ECO:0000313" key="2">
    <source>
        <dbReference type="Proteomes" id="UP001242314"/>
    </source>
</evidence>
<dbReference type="RefSeq" id="WP_039485577.1">
    <property type="nucleotide sequence ID" value="NZ_JASGWX010000001.1"/>
</dbReference>
<dbReference type="SUPFAM" id="SSF52540">
    <property type="entry name" value="P-loop containing nucleoside triphosphate hydrolases"/>
    <property type="match status" value="1"/>
</dbReference>
<name>A0ABT9GAB5_9GAMM</name>
<evidence type="ECO:0008006" key="3">
    <source>
        <dbReference type="Google" id="ProtNLM"/>
    </source>
</evidence>
<comment type="caution">
    <text evidence="1">The sequence shown here is derived from an EMBL/GenBank/DDBJ whole genome shotgun (WGS) entry which is preliminary data.</text>
</comment>
<organism evidence="1 2">
    <name type="scientific">Pseudoalteromonas distincta</name>
    <dbReference type="NCBI Taxonomy" id="77608"/>
    <lineage>
        <taxon>Bacteria</taxon>
        <taxon>Pseudomonadati</taxon>
        <taxon>Pseudomonadota</taxon>
        <taxon>Gammaproteobacteria</taxon>
        <taxon>Alteromonadales</taxon>
        <taxon>Pseudoalteromonadaceae</taxon>
        <taxon>Pseudoalteromonas</taxon>
    </lineage>
</organism>
<gene>
    <name evidence="1" type="ORF">QDH73_01985</name>
</gene>